<evidence type="ECO:0000313" key="2">
    <source>
        <dbReference type="Proteomes" id="UP001346869"/>
    </source>
</evidence>
<gene>
    <name evidence="1" type="ORF">PBY51_006759</name>
</gene>
<comment type="caution">
    <text evidence="1">The sequence shown here is derived from an EMBL/GenBank/DDBJ whole genome shotgun (WGS) entry which is preliminary data.</text>
</comment>
<keyword evidence="2" id="KW-1185">Reference proteome</keyword>
<proteinExistence type="predicted"/>
<sequence length="91" mass="9949">MTATSRFRVQQPLSLRVVQFLHPAHHYTGAAARSQHAHCCSSTVHAPQISQYPFKNSDARAFPPLLPTCHAASGHTVSHKIPTDLAEVTPK</sequence>
<reference evidence="1 2" key="2">
    <citation type="journal article" date="2023" name="Mol. Biol. Evol.">
        <title>Genomics of Secondarily Temperate Adaptation in the Only Non-Antarctic Icefish.</title>
        <authorList>
            <person name="Rivera-Colon A.G."/>
            <person name="Rayamajhi N."/>
            <person name="Minhas B.F."/>
            <person name="Madrigal G."/>
            <person name="Bilyk K.T."/>
            <person name="Yoon V."/>
            <person name="Hune M."/>
            <person name="Gregory S."/>
            <person name="Cheng C.H.C."/>
            <person name="Catchen J.M."/>
        </authorList>
    </citation>
    <scope>NUCLEOTIDE SEQUENCE [LARGE SCALE GENOMIC DNA]</scope>
    <source>
        <strain evidence="1">JMC-PN-2008</strain>
    </source>
</reference>
<dbReference type="Proteomes" id="UP001346869">
    <property type="component" value="Unassembled WGS sequence"/>
</dbReference>
<reference evidence="1 2" key="1">
    <citation type="journal article" date="2023" name="Genes (Basel)">
        <title>Chromosome-Level Genome Assembly and Circadian Gene Repertoire of the Patagonia Blennie Eleginops maclovinus-The Closest Ancestral Proxy of Antarctic Cryonotothenioids.</title>
        <authorList>
            <person name="Cheng C.C."/>
            <person name="Rivera-Colon A.G."/>
            <person name="Minhas B.F."/>
            <person name="Wilson L."/>
            <person name="Rayamajhi N."/>
            <person name="Vargas-Chacoff L."/>
            <person name="Catchen J.M."/>
        </authorList>
    </citation>
    <scope>NUCLEOTIDE SEQUENCE [LARGE SCALE GENOMIC DNA]</scope>
    <source>
        <strain evidence="1">JMC-PN-2008</strain>
    </source>
</reference>
<name>A0AAN8AAJ4_ELEMC</name>
<accession>A0AAN8AAJ4</accession>
<evidence type="ECO:0000313" key="1">
    <source>
        <dbReference type="EMBL" id="KAK5852928.1"/>
    </source>
</evidence>
<organism evidence="1 2">
    <name type="scientific">Eleginops maclovinus</name>
    <name type="common">Patagonian blennie</name>
    <name type="synonym">Eleginus maclovinus</name>
    <dbReference type="NCBI Taxonomy" id="56733"/>
    <lineage>
        <taxon>Eukaryota</taxon>
        <taxon>Metazoa</taxon>
        <taxon>Chordata</taxon>
        <taxon>Craniata</taxon>
        <taxon>Vertebrata</taxon>
        <taxon>Euteleostomi</taxon>
        <taxon>Actinopterygii</taxon>
        <taxon>Neopterygii</taxon>
        <taxon>Teleostei</taxon>
        <taxon>Neoteleostei</taxon>
        <taxon>Acanthomorphata</taxon>
        <taxon>Eupercaria</taxon>
        <taxon>Perciformes</taxon>
        <taxon>Notothenioidei</taxon>
        <taxon>Eleginopidae</taxon>
        <taxon>Eleginops</taxon>
    </lineage>
</organism>
<dbReference type="AlphaFoldDB" id="A0AAN8AAJ4"/>
<dbReference type="EMBL" id="JAUZQC010000020">
    <property type="protein sequence ID" value="KAK5852928.1"/>
    <property type="molecule type" value="Genomic_DNA"/>
</dbReference>
<protein>
    <submittedName>
        <fullName evidence="1">Uncharacterized protein</fullName>
    </submittedName>
</protein>